<comment type="pathway">
    <text evidence="4">Lipid metabolism.</text>
</comment>
<reference evidence="18" key="1">
    <citation type="journal article" date="2019" name="Gigascience">
        <title>De novo genome assembly of the endangered Acer yangbiense, a plant species with extremely small populations endemic to Yunnan Province, China.</title>
        <authorList>
            <person name="Yang J."/>
            <person name="Wariss H.M."/>
            <person name="Tao L."/>
            <person name="Zhang R."/>
            <person name="Yun Q."/>
            <person name="Hollingsworth P."/>
            <person name="Dao Z."/>
            <person name="Luo G."/>
            <person name="Guo H."/>
            <person name="Ma Y."/>
            <person name="Sun W."/>
        </authorList>
    </citation>
    <scope>NUCLEOTIDE SEQUENCE [LARGE SCALE GENOMIC DNA]</scope>
    <source>
        <strain evidence="18">cv. br00</strain>
    </source>
</reference>
<feature type="transmembrane region" description="Helical" evidence="14">
    <location>
        <begin position="62"/>
        <end position="82"/>
    </location>
</feature>
<keyword evidence="18" id="KW-1185">Reference proteome</keyword>
<proteinExistence type="inferred from homology"/>
<dbReference type="GO" id="GO:0016020">
    <property type="term" value="C:membrane"/>
    <property type="evidence" value="ECO:0007669"/>
    <property type="project" value="UniProtKB-SubCell"/>
</dbReference>
<dbReference type="SUPFAM" id="SSF53448">
    <property type="entry name" value="Nucleotide-diphospho-sugar transferases"/>
    <property type="match status" value="1"/>
</dbReference>
<dbReference type="InterPro" id="IPR015338">
    <property type="entry name" value="GT64_dom"/>
</dbReference>
<name>A0A5N5LMN7_9ROSI</name>
<keyword evidence="11" id="KW-1015">Disulfide bond</keyword>
<evidence type="ECO:0000256" key="3">
    <source>
        <dbReference type="ARBA" id="ARBA00004991"/>
    </source>
</evidence>
<sequence>MGVYEAGGNGSIGTTTATTCNCYDMSLRCWCRWKWGNHQQQQQNHHKLLHQRLVSLVFSSGFMFFLGCLVLYGSIGVFYGWLMFSKPYLRSTNVGFGLNSLGCQEDNEGSWSIGVFYGDSPFSLKPVESMNEWRDEGAAWPVANPVVTCASLSDATFPSNFVADPFLYVQGKPLIEICRCRQKALSGLESILQVGDTLFLFYETKNSITMQGDIGVAKSTDKGVTWQQLGIALDEDWHLSYPYVFNYLGQIYMLPESSQKGELRLYRALNFPLQWTLEKVLIKKPLVDSFIINHAGEYWLFGSDHSGIGTRKNGQLEIWCSSSPLGPWKPHKKNPIYNVDKSVGARNGGRPFVYDGNLYRVGQDCGETYGRRVRIFKIEVLTKDDYKEVEVPLGFEEPSKGRNAWNGARYHHLDVQHLSSGKWIAVMDGDRVPSGDPVHRFILGSASLAAVTVVAVVLGVLLGAVKCIIPLNWCAHYSGKRNYILLGWERSNLFSSKVRRFCSRLNRVLLSVRGKMKPSTWFGKLVIAVTFVVGVALMCRGVKYFYGGNDAEEAYSLNGHYSQFTLLTMTYDARLWNLKMYVKHYSRCSSVKEIIVVWNKGRPPRSSDLDSAVPVWIRVEDQNSLNNRFKKDPMLKTRAVLELDDDIMMRCDDIERGFNVWRQHPDRIVGFYPRLISGSPLKYRAEKYARRHKGYNMILTGAAFMDHTVAFERYWSNEAKAGRELVDRYFNCEDVLLNYLYANASSSQTVEYVRPAWVIDTSKFSGVAISRNTNVHYKIRSSCLLRFSEIYGSIADRKWEFDGRKDGWGL</sequence>
<evidence type="ECO:0000313" key="18">
    <source>
        <dbReference type="Proteomes" id="UP000326939"/>
    </source>
</evidence>
<keyword evidence="6" id="KW-0808">Transferase</keyword>
<dbReference type="InterPro" id="IPR004263">
    <property type="entry name" value="Exostosin"/>
</dbReference>
<dbReference type="GO" id="GO:0016757">
    <property type="term" value="F:glycosyltransferase activity"/>
    <property type="evidence" value="ECO:0007669"/>
    <property type="project" value="InterPro"/>
</dbReference>
<evidence type="ECO:0000256" key="13">
    <source>
        <dbReference type="ARBA" id="ARBA00069035"/>
    </source>
</evidence>
<dbReference type="InterPro" id="IPR023296">
    <property type="entry name" value="Glyco_hydro_beta-prop_sf"/>
</dbReference>
<dbReference type="EMBL" id="VDCV01000008">
    <property type="protein sequence ID" value="KAB5544074.1"/>
    <property type="molecule type" value="Genomic_DNA"/>
</dbReference>
<evidence type="ECO:0000313" key="17">
    <source>
        <dbReference type="EMBL" id="KAB5544074.1"/>
    </source>
</evidence>
<feature type="transmembrane region" description="Helical" evidence="14">
    <location>
        <begin position="441"/>
        <end position="465"/>
    </location>
</feature>
<keyword evidence="9 14" id="KW-1133">Transmembrane helix</keyword>
<dbReference type="Gene3D" id="3.90.550.10">
    <property type="entry name" value="Spore Coat Polysaccharide Biosynthesis Protein SpsA, Chain A"/>
    <property type="match status" value="1"/>
</dbReference>
<comment type="caution">
    <text evidence="17">The sequence shown here is derived from an EMBL/GenBank/DDBJ whole genome shotgun (WGS) entry which is preliminary data.</text>
</comment>
<dbReference type="InterPro" id="IPR056442">
    <property type="entry name" value="GINT1_N"/>
</dbReference>
<comment type="similarity">
    <text evidence="5">Belongs to the glycosyltransferase 64 family.</text>
</comment>
<evidence type="ECO:0000256" key="9">
    <source>
        <dbReference type="ARBA" id="ARBA00022989"/>
    </source>
</evidence>
<keyword evidence="10 14" id="KW-0472">Membrane</keyword>
<dbReference type="FunFam" id="3.90.550.10:FF:000095">
    <property type="entry name" value="Glycosyltransferase family protein 64 protein C5"/>
    <property type="match status" value="1"/>
</dbReference>
<evidence type="ECO:0000256" key="8">
    <source>
        <dbReference type="ARBA" id="ARBA00022723"/>
    </source>
</evidence>
<dbReference type="FunFam" id="2.115.10.20:FF:000004">
    <property type="entry name" value="Glucosamine inositolphosphorylceramide transferase 1"/>
    <property type="match status" value="1"/>
</dbReference>
<protein>
    <recommendedName>
        <fullName evidence="13">Glucosamine inositolphosphorylceramide transferase 1</fullName>
    </recommendedName>
</protein>
<feature type="domain" description="Glycosyl transferase 64" evidence="15">
    <location>
        <begin position="564"/>
        <end position="799"/>
    </location>
</feature>
<comment type="pathway">
    <text evidence="3">Sphingolipid metabolism.</text>
</comment>
<comment type="cofactor">
    <cofactor evidence="1">
        <name>Mn(2+)</name>
        <dbReference type="ChEBI" id="CHEBI:29035"/>
    </cofactor>
</comment>
<evidence type="ECO:0000256" key="4">
    <source>
        <dbReference type="ARBA" id="ARBA00005189"/>
    </source>
</evidence>
<evidence type="ECO:0000256" key="11">
    <source>
        <dbReference type="ARBA" id="ARBA00023157"/>
    </source>
</evidence>
<evidence type="ECO:0000256" key="6">
    <source>
        <dbReference type="ARBA" id="ARBA00022679"/>
    </source>
</evidence>
<gene>
    <name evidence="17" type="ORF">DKX38_012186</name>
</gene>
<dbReference type="SUPFAM" id="SSF75005">
    <property type="entry name" value="Arabinanase/levansucrase/invertase"/>
    <property type="match status" value="1"/>
</dbReference>
<organism evidence="17 18">
    <name type="scientific">Salix brachista</name>
    <dbReference type="NCBI Taxonomy" id="2182728"/>
    <lineage>
        <taxon>Eukaryota</taxon>
        <taxon>Viridiplantae</taxon>
        <taxon>Streptophyta</taxon>
        <taxon>Embryophyta</taxon>
        <taxon>Tracheophyta</taxon>
        <taxon>Spermatophyta</taxon>
        <taxon>Magnoliopsida</taxon>
        <taxon>eudicotyledons</taxon>
        <taxon>Gunneridae</taxon>
        <taxon>Pentapetalae</taxon>
        <taxon>rosids</taxon>
        <taxon>fabids</taxon>
        <taxon>Malpighiales</taxon>
        <taxon>Salicaceae</taxon>
        <taxon>Saliceae</taxon>
        <taxon>Salix</taxon>
    </lineage>
</organism>
<dbReference type="Gene3D" id="2.115.10.20">
    <property type="entry name" value="Glycosyl hydrolase domain, family 43"/>
    <property type="match status" value="1"/>
</dbReference>
<accession>A0A5N5LMN7</accession>
<dbReference type="InterPro" id="IPR029044">
    <property type="entry name" value="Nucleotide-diphossugar_trans"/>
</dbReference>
<dbReference type="PANTHER" id="PTHR48261:SF6">
    <property type="entry name" value="GLYCOSYLTRANSFERASE FAMILY PROTEIN"/>
    <property type="match status" value="1"/>
</dbReference>
<keyword evidence="7 14" id="KW-0812">Transmembrane</keyword>
<dbReference type="GO" id="GO:0046872">
    <property type="term" value="F:metal ion binding"/>
    <property type="evidence" value="ECO:0007669"/>
    <property type="project" value="UniProtKB-KW"/>
</dbReference>
<evidence type="ECO:0000259" key="16">
    <source>
        <dbReference type="Pfam" id="PF24793"/>
    </source>
</evidence>
<dbReference type="PANTHER" id="PTHR48261">
    <property type="entry name" value="ACETYLGLUCOSAMINYLTRANSFERASE"/>
    <property type="match status" value="1"/>
</dbReference>
<dbReference type="Pfam" id="PF09258">
    <property type="entry name" value="Glyco_transf_64"/>
    <property type="match status" value="1"/>
</dbReference>
<dbReference type="Proteomes" id="UP000326939">
    <property type="component" value="Chromosome 8"/>
</dbReference>
<feature type="domain" description="Glucosamine inositolphosphorylceramide transferase 1 N-terminal" evidence="16">
    <location>
        <begin position="103"/>
        <end position="174"/>
    </location>
</feature>
<evidence type="ECO:0000256" key="7">
    <source>
        <dbReference type="ARBA" id="ARBA00022692"/>
    </source>
</evidence>
<evidence type="ECO:0000256" key="12">
    <source>
        <dbReference type="ARBA" id="ARBA00023211"/>
    </source>
</evidence>
<feature type="transmembrane region" description="Helical" evidence="14">
    <location>
        <begin position="521"/>
        <end position="539"/>
    </location>
</feature>
<dbReference type="Pfam" id="PF24793">
    <property type="entry name" value="GINT1_N"/>
    <property type="match status" value="2"/>
</dbReference>
<comment type="subcellular location">
    <subcellularLocation>
        <location evidence="2">Membrane</location>
        <topology evidence="2">Multi-pass membrane protein</topology>
    </subcellularLocation>
</comment>
<evidence type="ECO:0000256" key="1">
    <source>
        <dbReference type="ARBA" id="ARBA00001936"/>
    </source>
</evidence>
<keyword evidence="12" id="KW-0464">Manganese</keyword>
<dbReference type="AlphaFoldDB" id="A0A5N5LMN7"/>
<keyword evidence="8" id="KW-0479">Metal-binding</keyword>
<evidence type="ECO:0000256" key="2">
    <source>
        <dbReference type="ARBA" id="ARBA00004141"/>
    </source>
</evidence>
<evidence type="ECO:0000256" key="10">
    <source>
        <dbReference type="ARBA" id="ARBA00023136"/>
    </source>
</evidence>
<evidence type="ECO:0000259" key="15">
    <source>
        <dbReference type="Pfam" id="PF09258"/>
    </source>
</evidence>
<feature type="domain" description="Glucosamine inositolphosphorylceramide transferase 1 N-terminal" evidence="16">
    <location>
        <begin position="195"/>
        <end position="430"/>
    </location>
</feature>
<evidence type="ECO:0000256" key="5">
    <source>
        <dbReference type="ARBA" id="ARBA00008700"/>
    </source>
</evidence>
<evidence type="ECO:0000256" key="14">
    <source>
        <dbReference type="SAM" id="Phobius"/>
    </source>
</evidence>